<dbReference type="CDD" id="cd01949">
    <property type="entry name" value="GGDEF"/>
    <property type="match status" value="1"/>
</dbReference>
<organism evidence="4 5">
    <name type="scientific">Blastococcus colisei</name>
    <dbReference type="NCBI Taxonomy" id="1564162"/>
    <lineage>
        <taxon>Bacteria</taxon>
        <taxon>Bacillati</taxon>
        <taxon>Actinomycetota</taxon>
        <taxon>Actinomycetes</taxon>
        <taxon>Geodermatophilales</taxon>
        <taxon>Geodermatophilaceae</taxon>
        <taxon>Blastococcus</taxon>
    </lineage>
</organism>
<evidence type="ECO:0000313" key="5">
    <source>
        <dbReference type="Proteomes" id="UP000319865"/>
    </source>
</evidence>
<proteinExistence type="predicted"/>
<gene>
    <name evidence="4" type="ORF">FHU33_4052</name>
</gene>
<evidence type="ECO:0000256" key="1">
    <source>
        <dbReference type="SAM" id="Phobius"/>
    </source>
</evidence>
<dbReference type="PANTHER" id="PTHR33121">
    <property type="entry name" value="CYCLIC DI-GMP PHOSPHODIESTERASE PDEF"/>
    <property type="match status" value="1"/>
</dbReference>
<dbReference type="InterPro" id="IPR050706">
    <property type="entry name" value="Cyclic-di-GMP_PDE-like"/>
</dbReference>
<dbReference type="InterPro" id="IPR035919">
    <property type="entry name" value="EAL_sf"/>
</dbReference>
<dbReference type="Pfam" id="PF00563">
    <property type="entry name" value="EAL"/>
    <property type="match status" value="1"/>
</dbReference>
<dbReference type="NCBIfam" id="TIGR00254">
    <property type="entry name" value="GGDEF"/>
    <property type="match status" value="1"/>
</dbReference>
<accession>A0A543NZX5</accession>
<dbReference type="SMART" id="SM00267">
    <property type="entry name" value="GGDEF"/>
    <property type="match status" value="1"/>
</dbReference>
<comment type="caution">
    <text evidence="4">The sequence shown here is derived from an EMBL/GenBank/DDBJ whole genome shotgun (WGS) entry which is preliminary data.</text>
</comment>
<feature type="transmembrane region" description="Helical" evidence="1">
    <location>
        <begin position="20"/>
        <end position="40"/>
    </location>
</feature>
<keyword evidence="1" id="KW-0472">Membrane</keyword>
<dbReference type="PANTHER" id="PTHR33121:SF70">
    <property type="entry name" value="SIGNALING PROTEIN YKOW"/>
    <property type="match status" value="1"/>
</dbReference>
<dbReference type="InterPro" id="IPR000160">
    <property type="entry name" value="GGDEF_dom"/>
</dbReference>
<protein>
    <submittedName>
        <fullName evidence="4">Diguanylate cyclase (GGDEF)-like protein</fullName>
    </submittedName>
</protein>
<feature type="domain" description="GGDEF" evidence="3">
    <location>
        <begin position="119"/>
        <end position="247"/>
    </location>
</feature>
<dbReference type="Gene3D" id="3.30.70.270">
    <property type="match status" value="1"/>
</dbReference>
<dbReference type="AlphaFoldDB" id="A0A543NZX5"/>
<keyword evidence="1" id="KW-1133">Transmembrane helix</keyword>
<reference evidence="4 5" key="1">
    <citation type="submission" date="2019-06" db="EMBL/GenBank/DDBJ databases">
        <title>Sequencing the genomes of 1000 actinobacteria strains.</title>
        <authorList>
            <person name="Klenk H.-P."/>
        </authorList>
    </citation>
    <scope>NUCLEOTIDE SEQUENCE [LARGE SCALE GENOMIC DNA]</scope>
    <source>
        <strain evidence="4 5">DSM 46837</strain>
    </source>
</reference>
<dbReference type="PROSITE" id="PS50883">
    <property type="entry name" value="EAL"/>
    <property type="match status" value="1"/>
</dbReference>
<dbReference type="SMART" id="SM00052">
    <property type="entry name" value="EAL"/>
    <property type="match status" value="1"/>
</dbReference>
<dbReference type="Pfam" id="PF00990">
    <property type="entry name" value="GGDEF"/>
    <property type="match status" value="1"/>
</dbReference>
<keyword evidence="5" id="KW-1185">Reference proteome</keyword>
<sequence length="531" mass="57047">MRVVQRERTDGVAALRVRVLREAAVVLALTVSFGVASVVWDLPQLLTGPLDDAVLILAFSHLLMMVFGKRRSDELKAEADSRRLAEEELRHRARHDALTGLLNRSALVEEIDAAVAADAEVAVVLVDLDRFTEVNGTLGHHVGDALLMAVSDRLSDGFGSDAVLARLGGDEFAVLLSGAGTPEAELAAERALQSVRRPFPVAGLSLEIDGSCGVAVGGSTAADLLRHADIAKHAAKADRLGFVVYRPELDAGAPEKLALFGDLRRAIRDGDLLVHYQPKVRVEDGRVVGVEALVRWDHPDRGMVPPALFVPVAEQTGLIRPLTDAVLDRALADCATWRRQGLDLTVAVNLSARSLLDLSLPERVAASLRTHALPSSCLELEITESAAMKDPGRALEILHRLRALGVHLSVDDYGTGHASLAYLTRLPVGTLKIDRSFVQTMELDSSDRVIVRSTIDLAHGLGLRVVAEGVETRATWAELAQLGCDEAQGFWLARPGPGETIPAGVTELERRLASSGIPPGGRTRAARRLIR</sequence>
<dbReference type="InterPro" id="IPR043128">
    <property type="entry name" value="Rev_trsase/Diguanyl_cyclase"/>
</dbReference>
<dbReference type="InterPro" id="IPR029787">
    <property type="entry name" value="Nucleotide_cyclase"/>
</dbReference>
<dbReference type="PROSITE" id="PS50887">
    <property type="entry name" value="GGDEF"/>
    <property type="match status" value="1"/>
</dbReference>
<dbReference type="FunFam" id="3.20.20.450:FF:000001">
    <property type="entry name" value="Cyclic di-GMP phosphodiesterase yahA"/>
    <property type="match status" value="1"/>
</dbReference>
<dbReference type="Gene3D" id="3.20.20.450">
    <property type="entry name" value="EAL domain"/>
    <property type="match status" value="1"/>
</dbReference>
<name>A0A543NZX5_9ACTN</name>
<dbReference type="SUPFAM" id="SSF55073">
    <property type="entry name" value="Nucleotide cyclase"/>
    <property type="match status" value="1"/>
</dbReference>
<dbReference type="EMBL" id="VFQE01000002">
    <property type="protein sequence ID" value="TQN37401.1"/>
    <property type="molecule type" value="Genomic_DNA"/>
</dbReference>
<dbReference type="SUPFAM" id="SSF141868">
    <property type="entry name" value="EAL domain-like"/>
    <property type="match status" value="1"/>
</dbReference>
<feature type="domain" description="EAL" evidence="2">
    <location>
        <begin position="256"/>
        <end position="509"/>
    </location>
</feature>
<dbReference type="InterPro" id="IPR001633">
    <property type="entry name" value="EAL_dom"/>
</dbReference>
<dbReference type="CDD" id="cd01948">
    <property type="entry name" value="EAL"/>
    <property type="match status" value="1"/>
</dbReference>
<keyword evidence="1" id="KW-0812">Transmembrane</keyword>
<dbReference type="GO" id="GO:0071111">
    <property type="term" value="F:cyclic-guanylate-specific phosphodiesterase activity"/>
    <property type="evidence" value="ECO:0007669"/>
    <property type="project" value="InterPro"/>
</dbReference>
<evidence type="ECO:0000259" key="2">
    <source>
        <dbReference type="PROSITE" id="PS50883"/>
    </source>
</evidence>
<dbReference type="Proteomes" id="UP000319865">
    <property type="component" value="Unassembled WGS sequence"/>
</dbReference>
<evidence type="ECO:0000259" key="3">
    <source>
        <dbReference type="PROSITE" id="PS50887"/>
    </source>
</evidence>
<evidence type="ECO:0000313" key="4">
    <source>
        <dbReference type="EMBL" id="TQN37401.1"/>
    </source>
</evidence>